<evidence type="ECO:0000313" key="2">
    <source>
        <dbReference type="Proteomes" id="UP000806522"/>
    </source>
</evidence>
<protein>
    <submittedName>
        <fullName evidence="1">DUF4374 domain-containing protein</fullName>
    </submittedName>
</protein>
<comment type="caution">
    <text evidence="1">The sequence shown here is derived from an EMBL/GenBank/DDBJ whole genome shotgun (WGS) entry which is preliminary data.</text>
</comment>
<gene>
    <name evidence="1" type="ORF">E7101_00455</name>
</gene>
<dbReference type="PROSITE" id="PS51257">
    <property type="entry name" value="PROKAR_LIPOPROTEIN"/>
    <property type="match status" value="1"/>
</dbReference>
<dbReference type="EMBL" id="SUYC01000001">
    <property type="protein sequence ID" value="MBE6269416.1"/>
    <property type="molecule type" value="Genomic_DNA"/>
</dbReference>
<evidence type="ECO:0000313" key="1">
    <source>
        <dbReference type="EMBL" id="MBE6269416.1"/>
    </source>
</evidence>
<accession>A0A9D5S884</accession>
<proteinExistence type="predicted"/>
<dbReference type="Proteomes" id="UP000806522">
    <property type="component" value="Unassembled WGS sequence"/>
</dbReference>
<organism evidence="1 2">
    <name type="scientific">Xylanibacter ruminicola</name>
    <name type="common">Prevotella ruminicola</name>
    <dbReference type="NCBI Taxonomy" id="839"/>
    <lineage>
        <taxon>Bacteria</taxon>
        <taxon>Pseudomonadati</taxon>
        <taxon>Bacteroidota</taxon>
        <taxon>Bacteroidia</taxon>
        <taxon>Bacteroidales</taxon>
        <taxon>Prevotellaceae</taxon>
        <taxon>Xylanibacter</taxon>
    </lineage>
</organism>
<sequence>MKNCFRNSIILAAMAVGVLTSCEDDLTAEQETPNAPYVLSLGVTSNGNTTYYVVSTDNLMEGTINAVGKGIEQNGYHDYQQGSNSIFCIGGLGLTSATTVVRGADGLLKEQGEFVFDNSLSGFCQVDDNTMVGLELPVNKESGSQLTFYTVDAKSAAILDKNTSTTVDPIDRLDWPSITGMMYSGGNLYVTYTPMNSMTFETAYTDTCFVAVYSYPDMKFVELMKDTRMGPGGSWGAYNGLMKDEQDNLYVMSNSAFSNGYSQSTKHAGFLRIKKGATEFDSDYFFDFEAATGGLKPAHVAYIGNGLVFAEVSTLNPQTANDRWGDKSLKCCVIDLKKQTVTDVEGIPVHNGNGGRRFAYLNEGSYVYLPVSTPDGVYIYRTDVHTARAERGARVSTSFVGGFFSL</sequence>
<reference evidence="1" key="1">
    <citation type="submission" date="2019-04" db="EMBL/GenBank/DDBJ databases">
        <title>Evolution of Biomass-Degrading Anaerobic Consortia Revealed by Metagenomics.</title>
        <authorList>
            <person name="Peng X."/>
        </authorList>
    </citation>
    <scope>NUCLEOTIDE SEQUENCE</scope>
    <source>
        <strain evidence="1">SIG140</strain>
    </source>
</reference>
<dbReference type="InterPro" id="IPR025401">
    <property type="entry name" value="DUF4374"/>
</dbReference>
<dbReference type="AlphaFoldDB" id="A0A9D5S884"/>
<name>A0A9D5S884_XYLRU</name>
<dbReference type="Pfam" id="PF14298">
    <property type="entry name" value="DUF4374"/>
    <property type="match status" value="1"/>
</dbReference>